<dbReference type="Proteomes" id="UP001286313">
    <property type="component" value="Unassembled WGS sequence"/>
</dbReference>
<name>A0AAE1G8M9_PETCI</name>
<evidence type="ECO:0000256" key="1">
    <source>
        <dbReference type="SAM" id="MobiDB-lite"/>
    </source>
</evidence>
<sequence length="276" mass="30618">MRNDYGQTAAVVPKTSLTSFPHEEESENGDVQDKPTDEGENIDVQDKPTDEVLQAKQKEINNWQDNNVYEEVEDVGQKTLSVRLTITLVVEVGRCWTVWLRDYQLQIYSGMYHQENFIHVISSLPMDHSLQMIAAQVVDEGEVICEAYNELGENNLDIRGVGVRVCVYGGKECNGDGIVEEECHPRDCPAGGGQECDDDPLQLNPCSNPPCLLDGKWSAWGGWSVCSVKCDKGEVCNNPIPSNGGHYCPWLPLSGRLHQPTVDIMCSINGMINNCS</sequence>
<dbReference type="SUPFAM" id="SSF82895">
    <property type="entry name" value="TSP-1 type 1 repeat"/>
    <property type="match status" value="1"/>
</dbReference>
<protein>
    <submittedName>
        <fullName evidence="2">Uncharacterized protein</fullName>
    </submittedName>
</protein>
<evidence type="ECO:0000313" key="2">
    <source>
        <dbReference type="EMBL" id="KAK3885138.1"/>
    </source>
</evidence>
<dbReference type="InterPro" id="IPR036383">
    <property type="entry name" value="TSP1_rpt_sf"/>
</dbReference>
<gene>
    <name evidence="2" type="ORF">Pcinc_010620</name>
</gene>
<comment type="caution">
    <text evidence="2">The sequence shown here is derived from an EMBL/GenBank/DDBJ whole genome shotgun (WGS) entry which is preliminary data.</text>
</comment>
<keyword evidence="3" id="KW-1185">Reference proteome</keyword>
<feature type="region of interest" description="Disordered" evidence="1">
    <location>
        <begin position="1"/>
        <end position="45"/>
    </location>
</feature>
<reference evidence="2" key="1">
    <citation type="submission" date="2023-10" db="EMBL/GenBank/DDBJ databases">
        <title>Genome assemblies of two species of porcelain crab, Petrolisthes cinctipes and Petrolisthes manimaculis (Anomura: Porcellanidae).</title>
        <authorList>
            <person name="Angst P."/>
        </authorList>
    </citation>
    <scope>NUCLEOTIDE SEQUENCE</scope>
    <source>
        <strain evidence="2">PB745_01</strain>
        <tissue evidence="2">Gill</tissue>
    </source>
</reference>
<evidence type="ECO:0000313" key="3">
    <source>
        <dbReference type="Proteomes" id="UP001286313"/>
    </source>
</evidence>
<organism evidence="2 3">
    <name type="scientific">Petrolisthes cinctipes</name>
    <name type="common">Flat porcelain crab</name>
    <dbReference type="NCBI Taxonomy" id="88211"/>
    <lineage>
        <taxon>Eukaryota</taxon>
        <taxon>Metazoa</taxon>
        <taxon>Ecdysozoa</taxon>
        <taxon>Arthropoda</taxon>
        <taxon>Crustacea</taxon>
        <taxon>Multicrustacea</taxon>
        <taxon>Malacostraca</taxon>
        <taxon>Eumalacostraca</taxon>
        <taxon>Eucarida</taxon>
        <taxon>Decapoda</taxon>
        <taxon>Pleocyemata</taxon>
        <taxon>Anomura</taxon>
        <taxon>Galatheoidea</taxon>
        <taxon>Porcellanidae</taxon>
        <taxon>Petrolisthes</taxon>
    </lineage>
</organism>
<dbReference type="AlphaFoldDB" id="A0AAE1G8M9"/>
<proteinExistence type="predicted"/>
<accession>A0AAE1G8M9</accession>
<dbReference type="EMBL" id="JAWQEG010000826">
    <property type="protein sequence ID" value="KAK3885138.1"/>
    <property type="molecule type" value="Genomic_DNA"/>
</dbReference>